<evidence type="ECO:0000313" key="1">
    <source>
        <dbReference type="EMBL" id="CAA9472756.1"/>
    </source>
</evidence>
<dbReference type="EMBL" id="CADCVR010000003">
    <property type="protein sequence ID" value="CAA9472756.1"/>
    <property type="molecule type" value="Genomic_DNA"/>
</dbReference>
<proteinExistence type="predicted"/>
<accession>A0A6J4RG46</accession>
<reference evidence="1" key="1">
    <citation type="submission" date="2020-02" db="EMBL/GenBank/DDBJ databases">
        <authorList>
            <person name="Meier V. D."/>
        </authorList>
    </citation>
    <scope>NUCLEOTIDE SEQUENCE</scope>
    <source>
        <strain evidence="1">AVDCRST_MAG53</strain>
    </source>
</reference>
<dbReference type="AlphaFoldDB" id="A0A6J4RG46"/>
<feature type="non-terminal residue" evidence="1">
    <location>
        <position position="1"/>
    </location>
</feature>
<gene>
    <name evidence="1" type="ORF">AVDCRST_MAG53-29</name>
</gene>
<sequence length="53" mass="5813">TSTTTGTFRTIRFAPRSTQLYRARVVQTAACQGAQSRRETVTVVKPKRSGRAG</sequence>
<name>A0A6J4RG46_9ACTN</name>
<protein>
    <submittedName>
        <fullName evidence="1">Uncharacterized protein</fullName>
    </submittedName>
</protein>
<organism evidence="1">
    <name type="scientific">uncultured Solirubrobacteraceae bacterium</name>
    <dbReference type="NCBI Taxonomy" id="1162706"/>
    <lineage>
        <taxon>Bacteria</taxon>
        <taxon>Bacillati</taxon>
        <taxon>Actinomycetota</taxon>
        <taxon>Thermoleophilia</taxon>
        <taxon>Solirubrobacterales</taxon>
        <taxon>Solirubrobacteraceae</taxon>
        <taxon>environmental samples</taxon>
    </lineage>
</organism>